<dbReference type="EMBL" id="PRDM01000001">
    <property type="protein sequence ID" value="MBE8723681.1"/>
    <property type="molecule type" value="Genomic_DNA"/>
</dbReference>
<feature type="signal peptide" evidence="1">
    <location>
        <begin position="1"/>
        <end position="21"/>
    </location>
</feature>
<keyword evidence="1" id="KW-0732">Signal</keyword>
<evidence type="ECO:0008006" key="4">
    <source>
        <dbReference type="Google" id="ProtNLM"/>
    </source>
</evidence>
<proteinExistence type="predicted"/>
<reference evidence="2 3" key="1">
    <citation type="submission" date="2018-07" db="EMBL/GenBank/DDBJ databases">
        <title>Genome assembly of strain KB82.</title>
        <authorList>
            <person name="Kukolya J."/>
            <person name="Horvath B."/>
            <person name="Nagy I."/>
            <person name="Toth A."/>
        </authorList>
    </citation>
    <scope>NUCLEOTIDE SEQUENCE [LARGE SCALE GENOMIC DNA]</scope>
    <source>
        <strain evidence="2 3">Kb82</strain>
    </source>
</reference>
<protein>
    <recommendedName>
        <fullName evidence="4">Lipoprotein</fullName>
    </recommendedName>
</protein>
<dbReference type="RefSeq" id="WP_193844732.1">
    <property type="nucleotide sequence ID" value="NZ_PRDM01000001.1"/>
</dbReference>
<comment type="caution">
    <text evidence="2">The sequence shown here is derived from an EMBL/GenBank/DDBJ whole genome shotgun (WGS) entry which is preliminary data.</text>
</comment>
<organism evidence="2 3">
    <name type="scientific">Flavobacterium hungaricum</name>
    <dbReference type="NCBI Taxonomy" id="2082725"/>
    <lineage>
        <taxon>Bacteria</taxon>
        <taxon>Pseudomonadati</taxon>
        <taxon>Bacteroidota</taxon>
        <taxon>Flavobacteriia</taxon>
        <taxon>Flavobacteriales</taxon>
        <taxon>Flavobacteriaceae</taxon>
        <taxon>Flavobacterium</taxon>
    </lineage>
</organism>
<evidence type="ECO:0000256" key="1">
    <source>
        <dbReference type="SAM" id="SignalP"/>
    </source>
</evidence>
<dbReference type="PROSITE" id="PS51257">
    <property type="entry name" value="PROKAR_LIPOPROTEIN"/>
    <property type="match status" value="1"/>
</dbReference>
<dbReference type="Proteomes" id="UP000640614">
    <property type="component" value="Unassembled WGS sequence"/>
</dbReference>
<evidence type="ECO:0000313" key="3">
    <source>
        <dbReference type="Proteomes" id="UP000640614"/>
    </source>
</evidence>
<feature type="chain" id="PRO_5046896245" description="Lipoprotein" evidence="1">
    <location>
        <begin position="22"/>
        <end position="487"/>
    </location>
</feature>
<evidence type="ECO:0000313" key="2">
    <source>
        <dbReference type="EMBL" id="MBE8723681.1"/>
    </source>
</evidence>
<name>A0ABR9TEG8_9FLAO</name>
<keyword evidence="3" id="KW-1185">Reference proteome</keyword>
<sequence length="487" mass="56279">MKFNKLLSHLLLLLIFSSCKGHEKPEDILRTNPKDTVESFIIGQYMLVPKLKEVRAYKMTGGVNWDGYKYEKDPGINYDKTTLLVGTTVMFKEYFPFSYNLDNLKAIYSDEFWSMSRDDKNIYYTSQRIKPTNIYIGDYTPVNDFIYKAKDGALFFIDIEAYKLSPVTINIDENSIKHLRGNYYADKNGLYIFGVHYKKNQKGSYDTVDKSEKLAAAQNVVPVVSKKYISFANEVFAMQGSRVKKLDLDAKKIIEINFSDKQSFITDGKSIYTDLNYGYEDKNEKGYYGTWYPDLFSGVKLQQIYSPLLHFLKEKNSVVFNKNDPNNFPGLVAVINNENFILDNKTKTKIGKTLFYHPETKTTEAFDVKYLKIFTAERFIQYKNVLYFEQTPVETSKLDLKNLREIKNSNYLTDGKAIFYIGFVTGLHSKEINGVEYALFNDRIIENAFTNEMKVLNPDLLSDGITIINKGEKITIKDLNLNVKVVK</sequence>
<accession>A0ABR9TEG8</accession>
<gene>
    <name evidence="2" type="ORF">C4F50_01900</name>
</gene>